<dbReference type="SUPFAM" id="SSF47769">
    <property type="entry name" value="SAM/Pointed domain"/>
    <property type="match status" value="1"/>
</dbReference>
<evidence type="ECO:0000259" key="3">
    <source>
        <dbReference type="PROSITE" id="PS50105"/>
    </source>
</evidence>
<feature type="region of interest" description="Disordered" evidence="2">
    <location>
        <begin position="24"/>
        <end position="51"/>
    </location>
</feature>
<dbReference type="OrthoDB" id="76949at2759"/>
<gene>
    <name evidence="5" type="primary">LOC113698719</name>
</gene>
<accession>A0A6P6T7P4</accession>
<keyword evidence="4" id="KW-1185">Reference proteome</keyword>
<organism evidence="4 5">
    <name type="scientific">Coffea arabica</name>
    <name type="common">Arabian coffee</name>
    <dbReference type="NCBI Taxonomy" id="13443"/>
    <lineage>
        <taxon>Eukaryota</taxon>
        <taxon>Viridiplantae</taxon>
        <taxon>Streptophyta</taxon>
        <taxon>Embryophyta</taxon>
        <taxon>Tracheophyta</taxon>
        <taxon>Spermatophyta</taxon>
        <taxon>Magnoliopsida</taxon>
        <taxon>eudicotyledons</taxon>
        <taxon>Gunneridae</taxon>
        <taxon>Pentapetalae</taxon>
        <taxon>asterids</taxon>
        <taxon>lamiids</taxon>
        <taxon>Gentianales</taxon>
        <taxon>Rubiaceae</taxon>
        <taxon>Ixoroideae</taxon>
        <taxon>Gardenieae complex</taxon>
        <taxon>Bertiereae - Coffeeae clade</taxon>
        <taxon>Coffeeae</taxon>
        <taxon>Coffea</taxon>
    </lineage>
</organism>
<feature type="domain" description="SAM" evidence="3">
    <location>
        <begin position="250"/>
        <end position="309"/>
    </location>
</feature>
<dbReference type="GeneID" id="113698719"/>
<name>A0A6P6T7P4_COFAR</name>
<evidence type="ECO:0000313" key="5">
    <source>
        <dbReference type="RefSeq" id="XP_027074433.2"/>
    </source>
</evidence>
<dbReference type="InterPro" id="IPR013761">
    <property type="entry name" value="SAM/pointed_sf"/>
</dbReference>
<dbReference type="Pfam" id="PF00536">
    <property type="entry name" value="SAM_1"/>
    <property type="match status" value="1"/>
</dbReference>
<protein>
    <submittedName>
        <fullName evidence="5">Uncharacterized protein isoform X1</fullName>
    </submittedName>
</protein>
<proteinExistence type="predicted"/>
<reference evidence="4" key="1">
    <citation type="journal article" date="2025" name="Foods">
        <title>Unveiling the Microbial Signatures of Arabica Coffee Cherries: Insights into Ripeness Specific Diversity, Functional Traits, and Implications for Quality and Safety.</title>
        <authorList>
            <consortium name="RefSeq"/>
            <person name="Tenea G.N."/>
            <person name="Cifuentes V."/>
            <person name="Reyes P."/>
            <person name="Cevallos-Vallejos M."/>
        </authorList>
    </citation>
    <scope>NUCLEOTIDE SEQUENCE [LARGE SCALE GENOMIC DNA]</scope>
</reference>
<dbReference type="SMART" id="SM00454">
    <property type="entry name" value="SAM"/>
    <property type="match status" value="1"/>
</dbReference>
<sequence length="317" mass="34905">MIHPHGLRSLFPFPRPPRYEKVVRRTSDNSEGFLSDAPALSGTKRSRADGSAQDSLFYTNKRLQEDIISRNSGYTGSADVSLSGNDLRLKLLHKRMSRRIEEQKKKELLEKMSWNTQSSEGPERSLSRNIAPLRRAGESLRMESLQSPYSSYTVDGLRIKAPTRNPQMSGGISSSRAIGEVLQSPMPVLASRAGRMVSSDLLDPSQKGPTSMRVMAATTRTSLDPSKPFKDLPPASSSMLRNTYADEHLTVTSLLHSLGLGKYAILFQAEEVDMAALKQMGDRDLKELGIPMGPRKKILIAMLPRAKRPSAGLPSAA</sequence>
<dbReference type="PANTHER" id="PTHR10627">
    <property type="entry name" value="SCP160"/>
    <property type="match status" value="1"/>
</dbReference>
<keyword evidence="1" id="KW-0677">Repeat</keyword>
<dbReference type="Gene3D" id="1.10.150.50">
    <property type="entry name" value="Transcription Factor, Ets-1"/>
    <property type="match status" value="1"/>
</dbReference>
<dbReference type="PANTHER" id="PTHR10627:SF74">
    <property type="entry name" value="OS08G0526500 PROTEIN"/>
    <property type="match status" value="1"/>
</dbReference>
<evidence type="ECO:0000313" key="4">
    <source>
        <dbReference type="Proteomes" id="UP001652660"/>
    </source>
</evidence>
<dbReference type="RefSeq" id="XP_027074433.2">
    <property type="nucleotide sequence ID" value="XM_027218632.2"/>
</dbReference>
<dbReference type="InterPro" id="IPR001660">
    <property type="entry name" value="SAM"/>
</dbReference>
<evidence type="ECO:0000256" key="2">
    <source>
        <dbReference type="SAM" id="MobiDB-lite"/>
    </source>
</evidence>
<dbReference type="Proteomes" id="UP001652660">
    <property type="component" value="Chromosome 7c"/>
</dbReference>
<reference evidence="5" key="2">
    <citation type="submission" date="2025-08" db="UniProtKB">
        <authorList>
            <consortium name="RefSeq"/>
        </authorList>
    </citation>
    <scope>IDENTIFICATION</scope>
    <source>
        <tissue evidence="5">Leaves</tissue>
    </source>
</reference>
<evidence type="ECO:0000256" key="1">
    <source>
        <dbReference type="ARBA" id="ARBA00022737"/>
    </source>
</evidence>
<dbReference type="PROSITE" id="PS50105">
    <property type="entry name" value="SAM_DOMAIN"/>
    <property type="match status" value="1"/>
</dbReference>